<keyword evidence="2" id="KW-1185">Reference proteome</keyword>
<sequence>MAKFAARIHVLLAREAPLGVVIRRGPSKSVAALLWDRKTDAFKLGQWLKGRIYERRCDLSPDGKHLLYFAMNGKWETEAKGAWTAISRAPFLKALAIFPKGDCWHGGGLWTGNRSYWLNDGYGHTVLRDATSLRRDAAWQPPANYGGECPGVYYPRLLRDGWTLVEQDKNDRLKDRFVFEKPCPSGWILRKIAHAEIGAPPGKGCYWDEHELIHPSSGVSIACPHWEWADLDRKRLVWATEGRLEAARLTDQGLIGKRILFDFNDMVFESITAPY</sequence>
<organism evidence="1 2">
    <name type="scientific">Pseudoxanthomonas wuyuanensis</name>
    <dbReference type="NCBI Taxonomy" id="1073196"/>
    <lineage>
        <taxon>Bacteria</taxon>
        <taxon>Pseudomonadati</taxon>
        <taxon>Pseudomonadota</taxon>
        <taxon>Gammaproteobacteria</taxon>
        <taxon>Lysobacterales</taxon>
        <taxon>Lysobacteraceae</taxon>
        <taxon>Pseudoxanthomonas</taxon>
    </lineage>
</organism>
<accession>A0A286DEU5</accession>
<evidence type="ECO:0008006" key="3">
    <source>
        <dbReference type="Google" id="ProtNLM"/>
    </source>
</evidence>
<name>A0A286DEU5_9GAMM</name>
<dbReference type="OrthoDB" id="1434485at2"/>
<dbReference type="EMBL" id="OCND01000012">
    <property type="protein sequence ID" value="SOD57257.1"/>
    <property type="molecule type" value="Genomic_DNA"/>
</dbReference>
<reference evidence="1 2" key="1">
    <citation type="submission" date="2017-09" db="EMBL/GenBank/DDBJ databases">
        <authorList>
            <person name="Ehlers B."/>
            <person name="Leendertz F.H."/>
        </authorList>
    </citation>
    <scope>NUCLEOTIDE SEQUENCE [LARGE SCALE GENOMIC DNA]</scope>
    <source>
        <strain evidence="1 2">CGMCC 1.10978</strain>
    </source>
</reference>
<evidence type="ECO:0000313" key="2">
    <source>
        <dbReference type="Proteomes" id="UP000219374"/>
    </source>
</evidence>
<evidence type="ECO:0000313" key="1">
    <source>
        <dbReference type="EMBL" id="SOD57257.1"/>
    </source>
</evidence>
<dbReference type="Proteomes" id="UP000219374">
    <property type="component" value="Unassembled WGS sequence"/>
</dbReference>
<dbReference type="AlphaFoldDB" id="A0A286DEU5"/>
<dbReference type="RefSeq" id="WP_097123499.1">
    <property type="nucleotide sequence ID" value="NZ_OCND01000012.1"/>
</dbReference>
<protein>
    <recommendedName>
        <fullName evidence="3">WD40-like Beta Propeller Repeat</fullName>
    </recommendedName>
</protein>
<gene>
    <name evidence="1" type="ORF">SAMN06296416_11299</name>
</gene>
<proteinExistence type="predicted"/>